<dbReference type="EMBL" id="PTIX01000013">
    <property type="protein sequence ID" value="PPK65562.1"/>
    <property type="molecule type" value="Genomic_DNA"/>
</dbReference>
<dbReference type="SUPFAM" id="SSF52540">
    <property type="entry name" value="P-loop containing nucleoside triphosphate hydrolases"/>
    <property type="match status" value="1"/>
</dbReference>
<sequence>MAATGPASGARLFLGNMLWRERDADQPEPVVALLGPRGAGKSTVLTAVSRECGGTVVHATLDFAERDLADPIAAAAFAAFLLMRDWTNLRVRPTFHRLGLALLALNEPLDHDRRVAEEQIQARITEYAKRTRVGRATGGVPDLLFNAAQVAAAVGGIADTRTTEVLNQQSKPVIGALLRGLSGLSLRKAKRWHSALPEAEAAGAVDWLVRLSTRDRGQALVHVVKALLADIDAFDRQHPAARGKCDCRAPRALRDRHDHAWVLLVDHPRTEVAAQFLAALVRARRERVDDGQDGKPGRDPLLVVSAADRWDTSWTGWCEPWHSGPAALGRPTIPTWSRATRGDWLAHVARVDEPSWYPVWLDTPVDDRLLGPIAASWDGDETRALVSRLAAGHPRAESDIRARVAELPDGRGGAPVSVLTAPVDGDAPLWEKVLRACRPENLVPPVRPWPSVPAAVALAVRLDGRADAEDLDPALFPIAAQTLRGLRHNLWISTFSAPPSPLWGIGQEQAPRPAAMHPWLARCLLAGLSQEDPALWDKLFADVLGARDDREPGDLLYHDLALGRFDDVVASLVDRFDKIDHGSWVRLLDAATGAPCRLPETEALADSYRRLVPEYVADRGPTEVAVADLTALLWLLRDPRTAVDERWYARVRADFRRLGNNSARADTDALEEAARRF</sequence>
<organism evidence="1 2">
    <name type="scientific">Actinokineospora auranticolor</name>
    <dbReference type="NCBI Taxonomy" id="155976"/>
    <lineage>
        <taxon>Bacteria</taxon>
        <taxon>Bacillati</taxon>
        <taxon>Actinomycetota</taxon>
        <taxon>Actinomycetes</taxon>
        <taxon>Pseudonocardiales</taxon>
        <taxon>Pseudonocardiaceae</taxon>
        <taxon>Actinokineospora</taxon>
    </lineage>
</organism>
<protein>
    <submittedName>
        <fullName evidence="1">Uncharacterized protein</fullName>
    </submittedName>
</protein>
<accession>A0A2S6GK04</accession>
<dbReference type="Proteomes" id="UP000239203">
    <property type="component" value="Unassembled WGS sequence"/>
</dbReference>
<dbReference type="OrthoDB" id="3512096at2"/>
<dbReference type="RefSeq" id="WP_104480999.1">
    <property type="nucleotide sequence ID" value="NZ_CP154825.1"/>
</dbReference>
<name>A0A2S6GK04_9PSEU</name>
<reference evidence="1 2" key="1">
    <citation type="submission" date="2018-02" db="EMBL/GenBank/DDBJ databases">
        <title>Genomic Encyclopedia of Archaeal and Bacterial Type Strains, Phase II (KMG-II): from individual species to whole genera.</title>
        <authorList>
            <person name="Goeker M."/>
        </authorList>
    </citation>
    <scope>NUCLEOTIDE SEQUENCE [LARGE SCALE GENOMIC DNA]</scope>
    <source>
        <strain evidence="1 2">YU 961-1</strain>
    </source>
</reference>
<keyword evidence="2" id="KW-1185">Reference proteome</keyword>
<evidence type="ECO:0000313" key="1">
    <source>
        <dbReference type="EMBL" id="PPK65562.1"/>
    </source>
</evidence>
<dbReference type="InterPro" id="IPR027417">
    <property type="entry name" value="P-loop_NTPase"/>
</dbReference>
<dbReference type="AlphaFoldDB" id="A0A2S6GK04"/>
<comment type="caution">
    <text evidence="1">The sequence shown here is derived from an EMBL/GenBank/DDBJ whole genome shotgun (WGS) entry which is preliminary data.</text>
</comment>
<evidence type="ECO:0000313" key="2">
    <source>
        <dbReference type="Proteomes" id="UP000239203"/>
    </source>
</evidence>
<proteinExistence type="predicted"/>
<gene>
    <name evidence="1" type="ORF">CLV40_11346</name>
</gene>